<dbReference type="CDD" id="cd06262">
    <property type="entry name" value="metallo-hydrolase-like_MBL-fold"/>
    <property type="match status" value="1"/>
</dbReference>
<organism evidence="2 3">
    <name type="scientific">Bacillus carboniphilus</name>
    <dbReference type="NCBI Taxonomy" id="86663"/>
    <lineage>
        <taxon>Bacteria</taxon>
        <taxon>Bacillati</taxon>
        <taxon>Bacillota</taxon>
        <taxon>Bacilli</taxon>
        <taxon>Bacillales</taxon>
        <taxon>Bacillaceae</taxon>
        <taxon>Bacillus</taxon>
    </lineage>
</organism>
<dbReference type="EMBL" id="CP129013">
    <property type="protein sequence ID" value="WLR42134.1"/>
    <property type="molecule type" value="Genomic_DNA"/>
</dbReference>
<proteinExistence type="predicted"/>
<dbReference type="InterPro" id="IPR050855">
    <property type="entry name" value="NDM-1-like"/>
</dbReference>
<dbReference type="Pfam" id="PF00753">
    <property type="entry name" value="Lactamase_B"/>
    <property type="match status" value="1"/>
</dbReference>
<reference evidence="2 3" key="1">
    <citation type="submission" date="2023-06" db="EMBL/GenBank/DDBJ databases">
        <title>Five Gram-positive bacteria isolated from mangrove sediments in Shenzhen, Guangdong, China.</title>
        <authorList>
            <person name="Yu S."/>
            <person name="Zheng W."/>
            <person name="Huang Y."/>
        </authorList>
    </citation>
    <scope>NUCLEOTIDE SEQUENCE [LARGE SCALE GENOMIC DNA]</scope>
    <source>
        <strain evidence="2 3">SaN35-3</strain>
    </source>
</reference>
<name>A0ABY9JTI3_9BACI</name>
<protein>
    <submittedName>
        <fullName evidence="2">MBL fold metallo-hydrolase</fullName>
    </submittedName>
</protein>
<accession>A0ABY9JTI3</accession>
<dbReference type="SUPFAM" id="SSF56281">
    <property type="entry name" value="Metallo-hydrolase/oxidoreductase"/>
    <property type="match status" value="1"/>
</dbReference>
<sequence>MNIQFKNNQLTVFQSSLYMTTSTVIQTNSSIIVVDPTWLPDEVEGIRNYVYRIKKDRQIHLIFTHSDWDHILGVGAFPDAKIIGSKELSEHDQKEKIINQIKEFDDLNYLSRHYPVYYPQVHVEIEGDRQQLIIDELVLTFYKAPGHTADGLFTVIEPYGIFVAGDYLSDVEFPFIYSGFKDYLQTIHKSRKIVSDHDIHVLIPGHGNVTTSKDEINQRIQESIDYLENLKKNIDQEVYLKKRYRFYNGMKSTHANNKKWVNNC</sequence>
<feature type="domain" description="Metallo-beta-lactamase" evidence="1">
    <location>
        <begin position="19"/>
        <end position="206"/>
    </location>
</feature>
<keyword evidence="3" id="KW-1185">Reference proteome</keyword>
<evidence type="ECO:0000259" key="1">
    <source>
        <dbReference type="SMART" id="SM00849"/>
    </source>
</evidence>
<dbReference type="RefSeq" id="WP_226540592.1">
    <property type="nucleotide sequence ID" value="NZ_CP129013.1"/>
</dbReference>
<dbReference type="Gene3D" id="3.60.15.10">
    <property type="entry name" value="Ribonuclease Z/Hydroxyacylglutathione hydrolase-like"/>
    <property type="match status" value="1"/>
</dbReference>
<dbReference type="Proteomes" id="UP001197974">
    <property type="component" value="Chromosome"/>
</dbReference>
<evidence type="ECO:0000313" key="3">
    <source>
        <dbReference type="Proteomes" id="UP001197974"/>
    </source>
</evidence>
<dbReference type="PANTHER" id="PTHR42951">
    <property type="entry name" value="METALLO-BETA-LACTAMASE DOMAIN-CONTAINING"/>
    <property type="match status" value="1"/>
</dbReference>
<dbReference type="InterPro" id="IPR036866">
    <property type="entry name" value="RibonucZ/Hydroxyglut_hydro"/>
</dbReference>
<gene>
    <name evidence="2" type="ORF">LC087_15415</name>
</gene>
<dbReference type="SMART" id="SM00849">
    <property type="entry name" value="Lactamase_B"/>
    <property type="match status" value="1"/>
</dbReference>
<evidence type="ECO:0000313" key="2">
    <source>
        <dbReference type="EMBL" id="WLR42134.1"/>
    </source>
</evidence>
<dbReference type="InterPro" id="IPR001279">
    <property type="entry name" value="Metallo-B-lactamas"/>
</dbReference>